<evidence type="ECO:0000313" key="3">
    <source>
        <dbReference type="Proteomes" id="UP001519460"/>
    </source>
</evidence>
<feature type="region of interest" description="Disordered" evidence="1">
    <location>
        <begin position="1"/>
        <end position="23"/>
    </location>
</feature>
<proteinExistence type="predicted"/>
<feature type="region of interest" description="Disordered" evidence="1">
    <location>
        <begin position="123"/>
        <end position="144"/>
    </location>
</feature>
<gene>
    <name evidence="2" type="ORF">BaRGS_00027226</name>
</gene>
<feature type="compositionally biased region" description="Polar residues" evidence="1">
    <location>
        <begin position="7"/>
        <end position="21"/>
    </location>
</feature>
<evidence type="ECO:0000313" key="2">
    <source>
        <dbReference type="EMBL" id="KAK7481577.1"/>
    </source>
</evidence>
<protein>
    <submittedName>
        <fullName evidence="2">Uncharacterized protein</fullName>
    </submittedName>
</protein>
<sequence>MVFADATRSSCLQPTFSSTTHDPAMFNNNNNYLPNLNQFGPPGQVPVSNVNTAQPTGSTVGPPPTSVPYQPLATFRFLSPTQGTAVPTWVPPASSVSVAAAPGMGVSWQHSVPSTMPWANHSPPNFNAEITPQAAVPSVPVPQQ</sequence>
<evidence type="ECO:0000256" key="1">
    <source>
        <dbReference type="SAM" id="MobiDB-lite"/>
    </source>
</evidence>
<name>A0ABD0K441_9CAEN</name>
<dbReference type="EMBL" id="JACVVK020000260">
    <property type="protein sequence ID" value="KAK7481577.1"/>
    <property type="molecule type" value="Genomic_DNA"/>
</dbReference>
<organism evidence="2 3">
    <name type="scientific">Batillaria attramentaria</name>
    <dbReference type="NCBI Taxonomy" id="370345"/>
    <lineage>
        <taxon>Eukaryota</taxon>
        <taxon>Metazoa</taxon>
        <taxon>Spiralia</taxon>
        <taxon>Lophotrochozoa</taxon>
        <taxon>Mollusca</taxon>
        <taxon>Gastropoda</taxon>
        <taxon>Caenogastropoda</taxon>
        <taxon>Sorbeoconcha</taxon>
        <taxon>Cerithioidea</taxon>
        <taxon>Batillariidae</taxon>
        <taxon>Batillaria</taxon>
    </lineage>
</organism>
<dbReference type="Proteomes" id="UP001519460">
    <property type="component" value="Unassembled WGS sequence"/>
</dbReference>
<keyword evidence="3" id="KW-1185">Reference proteome</keyword>
<comment type="caution">
    <text evidence="2">The sequence shown here is derived from an EMBL/GenBank/DDBJ whole genome shotgun (WGS) entry which is preliminary data.</text>
</comment>
<reference evidence="2 3" key="1">
    <citation type="journal article" date="2023" name="Sci. Data">
        <title>Genome assembly of the Korean intertidal mud-creeper Batillaria attramentaria.</title>
        <authorList>
            <person name="Patra A.K."/>
            <person name="Ho P.T."/>
            <person name="Jun S."/>
            <person name="Lee S.J."/>
            <person name="Kim Y."/>
            <person name="Won Y.J."/>
        </authorList>
    </citation>
    <scope>NUCLEOTIDE SEQUENCE [LARGE SCALE GENOMIC DNA]</scope>
    <source>
        <strain evidence="2">Wonlab-2016</strain>
    </source>
</reference>
<accession>A0ABD0K441</accession>
<dbReference type="AlphaFoldDB" id="A0ABD0K441"/>